<dbReference type="Proteomes" id="UP001168972">
    <property type="component" value="Unassembled WGS sequence"/>
</dbReference>
<protein>
    <submittedName>
        <fullName evidence="2">Uncharacterized protein</fullName>
    </submittedName>
</protein>
<proteinExistence type="predicted"/>
<gene>
    <name evidence="2" type="ORF">PV327_010097</name>
</gene>
<evidence type="ECO:0000313" key="3">
    <source>
        <dbReference type="Proteomes" id="UP001168972"/>
    </source>
</evidence>
<reference evidence="2" key="1">
    <citation type="journal article" date="2023" name="bioRxiv">
        <title>Scaffold-level genome assemblies of two parasitoid biocontrol wasps reveal the parthenogenesis mechanism and an associated novel virus.</title>
        <authorList>
            <person name="Inwood S."/>
            <person name="Skelly J."/>
            <person name="Guhlin J."/>
            <person name="Harrop T."/>
            <person name="Goldson S."/>
            <person name="Dearden P."/>
        </authorList>
    </citation>
    <scope>NUCLEOTIDE SEQUENCE</scope>
    <source>
        <strain evidence="2">Lincoln</strain>
        <tissue evidence="2">Whole body</tissue>
    </source>
</reference>
<dbReference type="AlphaFoldDB" id="A0AA39F2C3"/>
<feature type="region of interest" description="Disordered" evidence="1">
    <location>
        <begin position="232"/>
        <end position="256"/>
    </location>
</feature>
<evidence type="ECO:0000256" key="1">
    <source>
        <dbReference type="SAM" id="MobiDB-lite"/>
    </source>
</evidence>
<organism evidence="2 3">
    <name type="scientific">Microctonus hyperodae</name>
    <name type="common">Parasitoid wasp</name>
    <dbReference type="NCBI Taxonomy" id="165561"/>
    <lineage>
        <taxon>Eukaryota</taxon>
        <taxon>Metazoa</taxon>
        <taxon>Ecdysozoa</taxon>
        <taxon>Arthropoda</taxon>
        <taxon>Hexapoda</taxon>
        <taxon>Insecta</taxon>
        <taxon>Pterygota</taxon>
        <taxon>Neoptera</taxon>
        <taxon>Endopterygota</taxon>
        <taxon>Hymenoptera</taxon>
        <taxon>Apocrita</taxon>
        <taxon>Ichneumonoidea</taxon>
        <taxon>Braconidae</taxon>
        <taxon>Euphorinae</taxon>
        <taxon>Microctonus</taxon>
    </lineage>
</organism>
<name>A0AA39F2C3_MICHY</name>
<dbReference type="EMBL" id="JAQQBR010001835">
    <property type="protein sequence ID" value="KAK0161644.1"/>
    <property type="molecule type" value="Genomic_DNA"/>
</dbReference>
<reference evidence="2" key="2">
    <citation type="submission" date="2023-03" db="EMBL/GenBank/DDBJ databases">
        <authorList>
            <person name="Inwood S.N."/>
            <person name="Skelly J.G."/>
            <person name="Guhlin J."/>
            <person name="Harrop T.W.R."/>
            <person name="Goldson S.G."/>
            <person name="Dearden P.K."/>
        </authorList>
    </citation>
    <scope>NUCLEOTIDE SEQUENCE</scope>
    <source>
        <strain evidence="2">Lincoln</strain>
        <tissue evidence="2">Whole body</tissue>
    </source>
</reference>
<accession>A0AA39F2C3</accession>
<evidence type="ECO:0000313" key="2">
    <source>
        <dbReference type="EMBL" id="KAK0161644.1"/>
    </source>
</evidence>
<comment type="caution">
    <text evidence="2">The sequence shown here is derived from an EMBL/GenBank/DDBJ whole genome shotgun (WGS) entry which is preliminary data.</text>
</comment>
<sequence>MKDRSSFFVWEAVVSRDLCEVSQILEVAVGMRQDSQRTTNNNDLNAICDNDVNQLGIINERQPVLEPTESDDRMGTDSDNSEDSIIESTQRFAKKRKIDAKETKTSKKIRWTDYEVNAASTVFASNLTNMKLPSSFEIREFLRKHPNVTRTKAQVRTWMNINNSDYEEPNEYAVVCFLPRRGSGYDEIDLVPFSWINTMEDKTYCYYPNTKKDFKKRDKYLEKKSLPKKSWTSCENSIHNNNHKEYENVVSNNSFE</sequence>
<feature type="region of interest" description="Disordered" evidence="1">
    <location>
        <begin position="62"/>
        <end position="83"/>
    </location>
</feature>
<keyword evidence="3" id="KW-1185">Reference proteome</keyword>